<evidence type="ECO:0000313" key="1">
    <source>
        <dbReference type="EMBL" id="CAG8674266.1"/>
    </source>
</evidence>
<feature type="non-terminal residue" evidence="1">
    <location>
        <position position="184"/>
    </location>
</feature>
<proteinExistence type="predicted"/>
<reference evidence="1" key="1">
    <citation type="submission" date="2021-06" db="EMBL/GenBank/DDBJ databases">
        <authorList>
            <person name="Kallberg Y."/>
            <person name="Tangrot J."/>
            <person name="Rosling A."/>
        </authorList>
    </citation>
    <scope>NUCLEOTIDE SEQUENCE</scope>
    <source>
        <strain evidence="1">BR232B</strain>
    </source>
</reference>
<gene>
    <name evidence="1" type="ORF">PBRASI_LOCUS11465</name>
</gene>
<comment type="caution">
    <text evidence="1">The sequence shown here is derived from an EMBL/GenBank/DDBJ whole genome shotgun (WGS) entry which is preliminary data.</text>
</comment>
<name>A0A9N9ECH6_9GLOM</name>
<organism evidence="1 2">
    <name type="scientific">Paraglomus brasilianum</name>
    <dbReference type="NCBI Taxonomy" id="144538"/>
    <lineage>
        <taxon>Eukaryota</taxon>
        <taxon>Fungi</taxon>
        <taxon>Fungi incertae sedis</taxon>
        <taxon>Mucoromycota</taxon>
        <taxon>Glomeromycotina</taxon>
        <taxon>Glomeromycetes</taxon>
        <taxon>Paraglomerales</taxon>
        <taxon>Paraglomeraceae</taxon>
        <taxon>Paraglomus</taxon>
    </lineage>
</organism>
<keyword evidence="2" id="KW-1185">Reference proteome</keyword>
<dbReference type="AlphaFoldDB" id="A0A9N9ECH6"/>
<protein>
    <submittedName>
        <fullName evidence="1">8067_t:CDS:1</fullName>
    </submittedName>
</protein>
<dbReference type="EMBL" id="CAJVPI010005479">
    <property type="protein sequence ID" value="CAG8674266.1"/>
    <property type="molecule type" value="Genomic_DNA"/>
</dbReference>
<sequence>ETSDANFIEELVPLASVMKTIVEKFRQAYRDWKKTIIEAHLDKSTNLNENYMYFPKYTGEQQYICKNESKKLKEKFEALYSAKKQIIVTKVQKQNPQQYTLHYAFEAIEEVKSTLCELKMWEFKLEPSTYSKIREDANYSVTFPSNPRPKILYINGDFEIKYGFNDKKFANDIALDFILLIRYF</sequence>
<dbReference type="Proteomes" id="UP000789739">
    <property type="component" value="Unassembled WGS sequence"/>
</dbReference>
<evidence type="ECO:0000313" key="2">
    <source>
        <dbReference type="Proteomes" id="UP000789739"/>
    </source>
</evidence>
<accession>A0A9N9ECH6</accession>